<protein>
    <submittedName>
        <fullName evidence="5">Phage protein gp47/JayE</fullName>
    </submittedName>
</protein>
<feature type="domain" description="Baseplate J-like C-terminal" evidence="4">
    <location>
        <begin position="268"/>
        <end position="352"/>
    </location>
</feature>
<dbReference type="Proteomes" id="UP000741863">
    <property type="component" value="Unassembled WGS sequence"/>
</dbReference>
<evidence type="ECO:0000259" key="2">
    <source>
        <dbReference type="Pfam" id="PF04865"/>
    </source>
</evidence>
<reference evidence="5 6" key="1">
    <citation type="submission" date="2021-01" db="EMBL/GenBank/DDBJ databases">
        <title>Genomic Encyclopedia of Type Strains, Phase IV (KMG-IV): sequencing the most valuable type-strain genomes for metagenomic binning, comparative biology and taxonomic classification.</title>
        <authorList>
            <person name="Goeker M."/>
        </authorList>
    </citation>
    <scope>NUCLEOTIDE SEQUENCE [LARGE SCALE GENOMIC DNA]</scope>
    <source>
        <strain evidence="5 6">DSM 25540</strain>
    </source>
</reference>
<sequence>MSAEREREIHQEILDGISDDHEKIPGAPVYDWTRPPARKFAEYEQQQDRIAGKLDVRNLTGDELESYINQRTGQERQQSTHAIGQVLVVADGTVPAGARFETVSGIEYEVLEATPIDEEGRVDIRAVESGPIGVVPANQIIEIPVTLEGVVSVTNPEPTYDGFSAESDDDLLQRYYKRIRTPATSGNRFHYENWALEVTGVGAARVFPLWDGDNTVKVVIIDADRLPASDELVAELQEYLDPGITGKGDGQAPIGAYVTAESAADKAISLSFTLSVAGSAEVDEVIEGIETDVTAYLREIAFEQDFVSYAAVGAIILAADGVADYTDLLVNGDNQNVAIGEQEVAVLGGVDVDT</sequence>
<evidence type="ECO:0000259" key="3">
    <source>
        <dbReference type="Pfam" id="PF26078"/>
    </source>
</evidence>
<evidence type="ECO:0000313" key="6">
    <source>
        <dbReference type="Proteomes" id="UP000741863"/>
    </source>
</evidence>
<feature type="domain" description="Baseplate J-like central" evidence="3">
    <location>
        <begin position="183"/>
        <end position="261"/>
    </location>
</feature>
<comment type="similarity">
    <text evidence="1">Belongs to the Mu gp47/PBSX XkdT family.</text>
</comment>
<evidence type="ECO:0000256" key="1">
    <source>
        <dbReference type="ARBA" id="ARBA00038087"/>
    </source>
</evidence>
<dbReference type="Pfam" id="PF04865">
    <property type="entry name" value="Baseplate_J"/>
    <property type="match status" value="1"/>
</dbReference>
<proteinExistence type="inferred from homology"/>
<dbReference type="PANTHER" id="PTHR37829">
    <property type="entry name" value="PHAGE-LIKE ELEMENT PBSX PROTEIN XKDT"/>
    <property type="match status" value="1"/>
</dbReference>
<accession>A0ABS2P700</accession>
<dbReference type="Pfam" id="PF26079">
    <property type="entry name" value="Baseplate_J_C"/>
    <property type="match status" value="1"/>
</dbReference>
<dbReference type="InterPro" id="IPR052399">
    <property type="entry name" value="Phage_Baseplate_Assmbl_Protein"/>
</dbReference>
<feature type="domain" description="Baseplate protein J-like barrel" evidence="2">
    <location>
        <begin position="92"/>
        <end position="162"/>
    </location>
</feature>
<dbReference type="EMBL" id="JAFBEC010000001">
    <property type="protein sequence ID" value="MBM7631092.1"/>
    <property type="molecule type" value="Genomic_DNA"/>
</dbReference>
<dbReference type="RefSeq" id="WP_204695285.1">
    <property type="nucleotide sequence ID" value="NZ_JAFBEC010000001.1"/>
</dbReference>
<dbReference type="InterPro" id="IPR058531">
    <property type="entry name" value="Baseplate_J_M"/>
</dbReference>
<evidence type="ECO:0000313" key="5">
    <source>
        <dbReference type="EMBL" id="MBM7631092.1"/>
    </source>
</evidence>
<name>A0ABS2P700_9BACL</name>
<keyword evidence="6" id="KW-1185">Reference proteome</keyword>
<comment type="caution">
    <text evidence="5">The sequence shown here is derived from an EMBL/GenBank/DDBJ whole genome shotgun (WGS) entry which is preliminary data.</text>
</comment>
<gene>
    <name evidence="5" type="ORF">JOD17_000183</name>
</gene>
<dbReference type="Pfam" id="PF26078">
    <property type="entry name" value="Baseplate_J_M"/>
    <property type="match status" value="1"/>
</dbReference>
<organism evidence="5 6">
    <name type="scientific">Geomicrobium sediminis</name>
    <dbReference type="NCBI Taxonomy" id="1347788"/>
    <lineage>
        <taxon>Bacteria</taxon>
        <taxon>Bacillati</taxon>
        <taxon>Bacillota</taxon>
        <taxon>Bacilli</taxon>
        <taxon>Bacillales</taxon>
        <taxon>Geomicrobium</taxon>
    </lineage>
</organism>
<evidence type="ECO:0000259" key="4">
    <source>
        <dbReference type="Pfam" id="PF26079"/>
    </source>
</evidence>
<dbReference type="PANTHER" id="PTHR37829:SF3">
    <property type="entry name" value="PROTEIN JAYE-RELATED"/>
    <property type="match status" value="1"/>
</dbReference>
<dbReference type="InterPro" id="IPR006949">
    <property type="entry name" value="Barrel_Baseplate_J-like"/>
</dbReference>
<dbReference type="InterPro" id="IPR058530">
    <property type="entry name" value="Baseplate_J-like_C"/>
</dbReference>